<dbReference type="NCBIfam" id="TIGR00445">
    <property type="entry name" value="mraY"/>
    <property type="match status" value="1"/>
</dbReference>
<keyword evidence="7" id="KW-0961">Cell wall biogenesis/degradation</keyword>
<dbReference type="PROSITE" id="PS01347">
    <property type="entry name" value="MRAY_1"/>
    <property type="match status" value="1"/>
</dbReference>
<sequence length="320" mass="35049">MNFQLKLFLSLAAGLIISVLIGPKVIKILTEMEAKQSIRDEGPISHMVKSGTPTMGGIIFLVALLFSYIIFGSKTRDGLVIILITLGFGLVGFLDDFLKVKLKRNLGLTAIQKIIGQLFLTCILLLYYMINIQNASEFWIPFTAEEYINLGVFTIPFLLIVILGTVNSVNLTDGLDGLASGTSAIFFSAFAYICHRAGFNDISIICISLVGGLLGFLYFNHYPARIFMGDTGSLALGGAVASIALLSGNVFLIPVVGAVFFIEALSVIIQVLSFKLTGKRVFKMAPIHHHFEQLGWKEVNVVIMFWFVSFIFALIGIFSL</sequence>
<feature type="transmembrane region" description="Helical" evidence="7">
    <location>
        <begin position="258"/>
        <end position="278"/>
    </location>
</feature>
<dbReference type="InterPro" id="IPR018480">
    <property type="entry name" value="PNAcMuramoyl-5peptid_Trfase_CS"/>
</dbReference>
<evidence type="ECO:0000313" key="10">
    <source>
        <dbReference type="EMBL" id="TFZ40092.1"/>
    </source>
</evidence>
<dbReference type="GO" id="GO:0008963">
    <property type="term" value="F:phospho-N-acetylmuramoyl-pentapeptide-transferase activity"/>
    <property type="evidence" value="ECO:0007669"/>
    <property type="project" value="UniProtKB-UniRule"/>
</dbReference>
<feature type="binding site" evidence="9">
    <location>
        <position position="230"/>
    </location>
    <ligand>
        <name>Mg(2+)</name>
        <dbReference type="ChEBI" id="CHEBI:18420"/>
    </ligand>
</feature>
<evidence type="ECO:0000256" key="5">
    <source>
        <dbReference type="ARBA" id="ARBA00022989"/>
    </source>
</evidence>
<proteinExistence type="inferred from homology"/>
<feature type="transmembrane region" description="Helical" evidence="7">
    <location>
        <begin position="47"/>
        <end position="72"/>
    </location>
</feature>
<keyword evidence="7 9" id="KW-0460">Magnesium</keyword>
<evidence type="ECO:0000256" key="3">
    <source>
        <dbReference type="ARBA" id="ARBA00022679"/>
    </source>
</evidence>
<dbReference type="PANTHER" id="PTHR22926:SF5">
    <property type="entry name" value="PHOSPHO-N-ACETYLMURAMOYL-PENTAPEPTIDE-TRANSFERASE HOMOLOG"/>
    <property type="match status" value="1"/>
</dbReference>
<comment type="pathway">
    <text evidence="7">Cell wall biogenesis; peptidoglycan biosynthesis.</text>
</comment>
<evidence type="ECO:0000256" key="1">
    <source>
        <dbReference type="ARBA" id="ARBA00004141"/>
    </source>
</evidence>
<reference evidence="10 11" key="1">
    <citation type="submission" date="2019-03" db="EMBL/GenBank/DDBJ databases">
        <title>Draft genome sequence data and analysis of a Fermenting Bacterium, Soehngenia longevitae strain 1933PT, isolated from petroleum reservoir in Azerbaijan.</title>
        <authorList>
            <person name="Grouzdev D.S."/>
            <person name="Bidzhieva S.K."/>
            <person name="Sokolova D.S."/>
            <person name="Tourova T.P."/>
            <person name="Poltaraus A.B."/>
            <person name="Nazina T.N."/>
        </authorList>
    </citation>
    <scope>NUCLEOTIDE SEQUENCE [LARGE SCALE GENOMIC DNA]</scope>
    <source>
        <strain evidence="10 11">1933P</strain>
    </source>
</reference>
<feature type="binding site" evidence="9">
    <location>
        <position position="170"/>
    </location>
    <ligand>
        <name>Mg(2+)</name>
        <dbReference type="ChEBI" id="CHEBI:18420"/>
    </ligand>
</feature>
<dbReference type="Proteomes" id="UP000298381">
    <property type="component" value="Unassembled WGS sequence"/>
</dbReference>
<dbReference type="HAMAP" id="MF_00038">
    <property type="entry name" value="MraY"/>
    <property type="match status" value="1"/>
</dbReference>
<feature type="transmembrane region" description="Helical" evidence="7">
    <location>
        <begin position="231"/>
        <end position="252"/>
    </location>
</feature>
<keyword evidence="7" id="KW-0573">Peptidoglycan synthesis</keyword>
<keyword evidence="7 9" id="KW-0479">Metal-binding</keyword>
<comment type="catalytic activity">
    <reaction evidence="7">
        <text>UDP-N-acetyl-alpha-D-muramoyl-L-alanyl-gamma-D-glutamyl-meso-2,6-diaminopimeloyl-D-alanyl-D-alanine + di-trans,octa-cis-undecaprenyl phosphate = di-trans,octa-cis-undecaprenyl diphospho-N-acetyl-alpha-D-muramoyl-L-alanyl-D-glutamyl-meso-2,6-diaminopimeloyl-D-alanyl-D-alanine + UMP</text>
        <dbReference type="Rhea" id="RHEA:28386"/>
        <dbReference type="ChEBI" id="CHEBI:57865"/>
        <dbReference type="ChEBI" id="CHEBI:60392"/>
        <dbReference type="ChEBI" id="CHEBI:61386"/>
        <dbReference type="ChEBI" id="CHEBI:61387"/>
        <dbReference type="EC" id="2.7.8.13"/>
    </reaction>
</comment>
<comment type="cofactor">
    <cofactor evidence="7 9">
        <name>Mg(2+)</name>
        <dbReference type="ChEBI" id="CHEBI:18420"/>
    </cofactor>
</comment>
<dbReference type="GO" id="GO:0046872">
    <property type="term" value="F:metal ion binding"/>
    <property type="evidence" value="ECO:0007669"/>
    <property type="project" value="UniProtKB-KW"/>
</dbReference>
<dbReference type="GO" id="GO:0051301">
    <property type="term" value="P:cell division"/>
    <property type="evidence" value="ECO:0007669"/>
    <property type="project" value="UniProtKB-KW"/>
</dbReference>
<keyword evidence="5 7" id="KW-1133">Transmembrane helix</keyword>
<dbReference type="Pfam" id="PF10555">
    <property type="entry name" value="MraY_sig1"/>
    <property type="match status" value="1"/>
</dbReference>
<evidence type="ECO:0000256" key="7">
    <source>
        <dbReference type="HAMAP-Rule" id="MF_00038"/>
    </source>
</evidence>
<evidence type="ECO:0000313" key="11">
    <source>
        <dbReference type="Proteomes" id="UP000298381"/>
    </source>
</evidence>
<feature type="transmembrane region" description="Helical" evidence="7">
    <location>
        <begin position="110"/>
        <end position="130"/>
    </location>
</feature>
<keyword evidence="4 7" id="KW-0812">Transmembrane</keyword>
<dbReference type="GO" id="GO:0005886">
    <property type="term" value="C:plasma membrane"/>
    <property type="evidence" value="ECO:0007669"/>
    <property type="project" value="UniProtKB-SubCell"/>
</dbReference>
<dbReference type="RefSeq" id="WP_135271164.1">
    <property type="nucleotide sequence ID" value="NZ_SRIB01000007.1"/>
</dbReference>
<dbReference type="OrthoDB" id="9805475at2"/>
<evidence type="ECO:0000256" key="2">
    <source>
        <dbReference type="ARBA" id="ARBA00005583"/>
    </source>
</evidence>
<feature type="transmembrane region" description="Helical" evidence="7">
    <location>
        <begin position="6"/>
        <end position="26"/>
    </location>
</feature>
<evidence type="ECO:0000256" key="6">
    <source>
        <dbReference type="ARBA" id="ARBA00023136"/>
    </source>
</evidence>
<comment type="similarity">
    <text evidence="2 7">Belongs to the glycosyltransferase 4 family. MraY subfamily.</text>
</comment>
<dbReference type="GO" id="GO:0071555">
    <property type="term" value="P:cell wall organization"/>
    <property type="evidence" value="ECO:0007669"/>
    <property type="project" value="UniProtKB-KW"/>
</dbReference>
<keyword evidence="7" id="KW-0131">Cell cycle</keyword>
<dbReference type="PROSITE" id="PS01348">
    <property type="entry name" value="MRAY_2"/>
    <property type="match status" value="1"/>
</dbReference>
<feature type="transmembrane region" description="Helical" evidence="7">
    <location>
        <begin position="299"/>
        <end position="318"/>
    </location>
</feature>
<dbReference type="InterPro" id="IPR000715">
    <property type="entry name" value="Glycosyl_transferase_4"/>
</dbReference>
<dbReference type="GO" id="GO:0009252">
    <property type="term" value="P:peptidoglycan biosynthetic process"/>
    <property type="evidence" value="ECO:0007669"/>
    <property type="project" value="UniProtKB-UniRule"/>
</dbReference>
<dbReference type="AlphaFoldDB" id="A0A4Z0D5P1"/>
<evidence type="ECO:0000256" key="4">
    <source>
        <dbReference type="ARBA" id="ARBA00022692"/>
    </source>
</evidence>
<gene>
    <name evidence="7" type="primary">mraY</name>
    <name evidence="10" type="ORF">E4100_06210</name>
</gene>
<comment type="caution">
    <text evidence="10">The sequence shown here is derived from an EMBL/GenBank/DDBJ whole genome shotgun (WGS) entry which is preliminary data.</text>
</comment>
<feature type="transmembrane region" description="Helical" evidence="7">
    <location>
        <begin position="78"/>
        <end position="98"/>
    </location>
</feature>
<keyword evidence="7" id="KW-1003">Cell membrane</keyword>
<protein>
    <recommendedName>
        <fullName evidence="7 8">Phospho-N-acetylmuramoyl-pentapeptide-transferase</fullName>
        <ecNumber evidence="7 8">2.7.8.13</ecNumber>
    </recommendedName>
    <alternativeName>
        <fullName evidence="7">UDP-MurNAc-pentapeptide phosphotransferase</fullName>
    </alternativeName>
</protein>
<dbReference type="GO" id="GO:0051992">
    <property type="term" value="F:UDP-N-acetylmuramoyl-L-alanyl-D-glutamyl-meso-2,6-diaminopimelyl-D-alanyl-D-alanine:undecaprenyl-phosphate transferase activity"/>
    <property type="evidence" value="ECO:0007669"/>
    <property type="project" value="RHEA"/>
</dbReference>
<dbReference type="UniPathway" id="UPA00219"/>
<comment type="function">
    <text evidence="7">Catalyzes the initial step of the lipid cycle reactions in the biosynthesis of the cell wall peptidoglycan: transfers peptidoglycan precursor phospho-MurNAc-pentapeptide from UDP-MurNAc-pentapeptide onto the lipid carrier undecaprenyl phosphate, yielding undecaprenyl-pyrophosphoryl-MurNAc-pentapeptide, known as lipid I.</text>
</comment>
<keyword evidence="7" id="KW-0132">Cell division</keyword>
<dbReference type="GO" id="GO:0008360">
    <property type="term" value="P:regulation of cell shape"/>
    <property type="evidence" value="ECO:0007669"/>
    <property type="project" value="UniProtKB-KW"/>
</dbReference>
<keyword evidence="11" id="KW-1185">Reference proteome</keyword>
<comment type="subcellular location">
    <subcellularLocation>
        <location evidence="7">Cell membrane</location>
        <topology evidence="7">Multi-pass membrane protein</topology>
    </subcellularLocation>
    <subcellularLocation>
        <location evidence="1">Membrane</location>
        <topology evidence="1">Multi-pass membrane protein</topology>
    </subcellularLocation>
</comment>
<evidence type="ECO:0000256" key="9">
    <source>
        <dbReference type="PIRSR" id="PIRSR600715-1"/>
    </source>
</evidence>
<feature type="transmembrane region" description="Helical" evidence="7">
    <location>
        <begin position="199"/>
        <end position="219"/>
    </location>
</feature>
<dbReference type="CDD" id="cd06852">
    <property type="entry name" value="GT_MraY"/>
    <property type="match status" value="1"/>
</dbReference>
<evidence type="ECO:0000256" key="8">
    <source>
        <dbReference type="NCBIfam" id="TIGR00445"/>
    </source>
</evidence>
<dbReference type="Pfam" id="PF00953">
    <property type="entry name" value="Glycos_transf_4"/>
    <property type="match status" value="1"/>
</dbReference>
<keyword evidence="6 7" id="KW-0472">Membrane</keyword>
<keyword evidence="3 7" id="KW-0808">Transferase</keyword>
<dbReference type="EMBL" id="SRIB01000007">
    <property type="protein sequence ID" value="TFZ40092.1"/>
    <property type="molecule type" value="Genomic_DNA"/>
</dbReference>
<accession>A0A4Z0D5P1</accession>
<feature type="transmembrane region" description="Helical" evidence="7">
    <location>
        <begin position="150"/>
        <end position="168"/>
    </location>
</feature>
<dbReference type="InterPro" id="IPR003524">
    <property type="entry name" value="PNAcMuramoyl-5peptid_Trfase"/>
</dbReference>
<keyword evidence="7" id="KW-0133">Cell shape</keyword>
<dbReference type="EC" id="2.7.8.13" evidence="7 8"/>
<organism evidence="10 11">
    <name type="scientific">Soehngenia longivitae</name>
    <dbReference type="NCBI Taxonomy" id="2562294"/>
    <lineage>
        <taxon>Bacteria</taxon>
        <taxon>Bacillati</taxon>
        <taxon>Bacillota</taxon>
        <taxon>Tissierellia</taxon>
        <taxon>Tissierellales</taxon>
        <taxon>Tissierellaceae</taxon>
        <taxon>Soehngenia</taxon>
    </lineage>
</organism>
<dbReference type="PANTHER" id="PTHR22926">
    <property type="entry name" value="PHOSPHO-N-ACETYLMURAMOYL-PENTAPEPTIDE-TRANSFERASE"/>
    <property type="match status" value="1"/>
</dbReference>
<name>A0A4Z0D5P1_9FIRM</name>